<organism evidence="5 6">
    <name type="scientific">Acrasis kona</name>
    <dbReference type="NCBI Taxonomy" id="1008807"/>
    <lineage>
        <taxon>Eukaryota</taxon>
        <taxon>Discoba</taxon>
        <taxon>Heterolobosea</taxon>
        <taxon>Tetramitia</taxon>
        <taxon>Eutetramitia</taxon>
        <taxon>Acrasidae</taxon>
        <taxon>Acrasis</taxon>
    </lineage>
</organism>
<dbReference type="AlphaFoldDB" id="A0AAW2YYR9"/>
<evidence type="ECO:0000256" key="1">
    <source>
        <dbReference type="ARBA" id="ARBA00010228"/>
    </source>
</evidence>
<keyword evidence="3 4" id="KW-0687">Ribonucleoprotein</keyword>
<keyword evidence="2 4" id="KW-0689">Ribosomal protein</keyword>
<dbReference type="Pfam" id="PF01249">
    <property type="entry name" value="Ribosomal_S21e"/>
    <property type="match status" value="1"/>
</dbReference>
<dbReference type="PIRSF" id="PIRSF002148">
    <property type="entry name" value="Ribosomal_S21e"/>
    <property type="match status" value="1"/>
</dbReference>
<dbReference type="EMBL" id="JAOPGA020000836">
    <property type="protein sequence ID" value="KAL0482259.1"/>
    <property type="molecule type" value="Genomic_DNA"/>
</dbReference>
<dbReference type="InterPro" id="IPR038579">
    <property type="entry name" value="Ribosomal_eS21_sf"/>
</dbReference>
<dbReference type="GO" id="GO:0003735">
    <property type="term" value="F:structural constituent of ribosome"/>
    <property type="evidence" value="ECO:0007669"/>
    <property type="project" value="InterPro"/>
</dbReference>
<dbReference type="GO" id="GO:0022626">
    <property type="term" value="C:cytosolic ribosome"/>
    <property type="evidence" value="ECO:0007669"/>
    <property type="project" value="UniProtKB-ARBA"/>
</dbReference>
<comment type="similarity">
    <text evidence="1 4">Belongs to the eukaryotic ribosomal protein eS21 family.</text>
</comment>
<comment type="caution">
    <text evidence="5">The sequence shown here is derived from an EMBL/GenBank/DDBJ whole genome shotgun (WGS) entry which is preliminary data.</text>
</comment>
<sequence>MLNDEEKLVDLYIPRKCTATKNLIKAKDHSSVQINVGLVDASGVYTGEFETVAFCGEIRENAKSDDAFNRYAINNGLMKDL</sequence>
<proteinExistence type="inferred from homology"/>
<gene>
    <name evidence="5" type="ORF">AKO1_011111</name>
</gene>
<keyword evidence="6" id="KW-1185">Reference proteome</keyword>
<name>A0AAW2YYR9_9EUKA</name>
<dbReference type="GO" id="GO:1990904">
    <property type="term" value="C:ribonucleoprotein complex"/>
    <property type="evidence" value="ECO:0007669"/>
    <property type="project" value="UniProtKB-KW"/>
</dbReference>
<evidence type="ECO:0000313" key="6">
    <source>
        <dbReference type="Proteomes" id="UP001431209"/>
    </source>
</evidence>
<evidence type="ECO:0000256" key="4">
    <source>
        <dbReference type="PIRNR" id="PIRNR002148"/>
    </source>
</evidence>
<dbReference type="Proteomes" id="UP001431209">
    <property type="component" value="Unassembled WGS sequence"/>
</dbReference>
<evidence type="ECO:0000256" key="2">
    <source>
        <dbReference type="ARBA" id="ARBA00022980"/>
    </source>
</evidence>
<protein>
    <recommendedName>
        <fullName evidence="4">40S ribosomal protein S21</fullName>
    </recommendedName>
</protein>
<dbReference type="PANTHER" id="PTHR10442">
    <property type="entry name" value="40S RIBOSOMAL PROTEIN S21"/>
    <property type="match status" value="1"/>
</dbReference>
<dbReference type="Gene3D" id="3.30.1230.20">
    <property type="match status" value="1"/>
</dbReference>
<dbReference type="InterPro" id="IPR001931">
    <property type="entry name" value="Ribosomal_eS21"/>
</dbReference>
<evidence type="ECO:0000256" key="3">
    <source>
        <dbReference type="ARBA" id="ARBA00023274"/>
    </source>
</evidence>
<dbReference type="GO" id="GO:0006412">
    <property type="term" value="P:translation"/>
    <property type="evidence" value="ECO:0007669"/>
    <property type="project" value="InterPro"/>
</dbReference>
<dbReference type="FunFam" id="3.30.1230.20:FF:000001">
    <property type="entry name" value="40S ribosomal protein S21"/>
    <property type="match status" value="1"/>
</dbReference>
<evidence type="ECO:0000313" key="5">
    <source>
        <dbReference type="EMBL" id="KAL0482259.1"/>
    </source>
</evidence>
<reference evidence="5 6" key="1">
    <citation type="submission" date="2024-03" db="EMBL/GenBank/DDBJ databases">
        <title>The Acrasis kona genome and developmental transcriptomes reveal deep origins of eukaryotic multicellular pathways.</title>
        <authorList>
            <person name="Sheikh S."/>
            <person name="Fu C.-J."/>
            <person name="Brown M.W."/>
            <person name="Baldauf S.L."/>
        </authorList>
    </citation>
    <scope>NUCLEOTIDE SEQUENCE [LARGE SCALE GENOMIC DNA]</scope>
    <source>
        <strain evidence="5 6">ATCC MYA-3509</strain>
    </source>
</reference>
<accession>A0AAW2YYR9</accession>